<keyword evidence="1" id="KW-0472">Membrane</keyword>
<evidence type="ECO:0000256" key="1">
    <source>
        <dbReference type="SAM" id="Phobius"/>
    </source>
</evidence>
<keyword evidence="3" id="KW-1185">Reference proteome</keyword>
<evidence type="ECO:0000313" key="3">
    <source>
        <dbReference type="Proteomes" id="UP001596425"/>
    </source>
</evidence>
<name>A0ABW1YP57_9GAMM</name>
<dbReference type="Proteomes" id="UP001596425">
    <property type="component" value="Unassembled WGS sequence"/>
</dbReference>
<dbReference type="InterPro" id="IPR021218">
    <property type="entry name" value="DUF2784"/>
</dbReference>
<feature type="transmembrane region" description="Helical" evidence="1">
    <location>
        <begin position="47"/>
        <end position="73"/>
    </location>
</feature>
<organism evidence="2 3">
    <name type="scientific">Microbulbifer taiwanensis</name>
    <dbReference type="NCBI Taxonomy" id="986746"/>
    <lineage>
        <taxon>Bacteria</taxon>
        <taxon>Pseudomonadati</taxon>
        <taxon>Pseudomonadota</taxon>
        <taxon>Gammaproteobacteria</taxon>
        <taxon>Cellvibrionales</taxon>
        <taxon>Microbulbiferaceae</taxon>
        <taxon>Microbulbifer</taxon>
    </lineage>
</organism>
<dbReference type="EMBL" id="JBHSVR010000001">
    <property type="protein sequence ID" value="MFC6633688.1"/>
    <property type="molecule type" value="Genomic_DNA"/>
</dbReference>
<comment type="caution">
    <text evidence="2">The sequence shown here is derived from an EMBL/GenBank/DDBJ whole genome shotgun (WGS) entry which is preliminary data.</text>
</comment>
<gene>
    <name evidence="2" type="ORF">ACFQBM_10365</name>
</gene>
<keyword evidence="1" id="KW-1133">Transmembrane helix</keyword>
<proteinExistence type="predicted"/>
<dbReference type="Pfam" id="PF10861">
    <property type="entry name" value="DUF2784"/>
    <property type="match status" value="1"/>
</dbReference>
<reference evidence="3" key="1">
    <citation type="journal article" date="2019" name="Int. J. Syst. Evol. Microbiol.">
        <title>The Global Catalogue of Microorganisms (GCM) 10K type strain sequencing project: providing services to taxonomists for standard genome sequencing and annotation.</title>
        <authorList>
            <consortium name="The Broad Institute Genomics Platform"/>
            <consortium name="The Broad Institute Genome Sequencing Center for Infectious Disease"/>
            <person name="Wu L."/>
            <person name="Ma J."/>
        </authorList>
    </citation>
    <scope>NUCLEOTIDE SEQUENCE [LARGE SCALE GENOMIC DNA]</scope>
    <source>
        <strain evidence="3">CGMCC 1.13718</strain>
    </source>
</reference>
<accession>A0ABW1YP57</accession>
<feature type="transmembrane region" description="Helical" evidence="1">
    <location>
        <begin position="6"/>
        <end position="35"/>
    </location>
</feature>
<evidence type="ECO:0000313" key="2">
    <source>
        <dbReference type="EMBL" id="MFC6633688.1"/>
    </source>
</evidence>
<feature type="transmembrane region" description="Helical" evidence="1">
    <location>
        <begin position="107"/>
        <end position="127"/>
    </location>
</feature>
<keyword evidence="1" id="KW-0812">Transmembrane</keyword>
<dbReference type="RefSeq" id="WP_193194544.1">
    <property type="nucleotide sequence ID" value="NZ_JACZFR010000061.1"/>
</dbReference>
<sequence length="135" mass="15642">MEASRFYLFAADAILCTHVLFVAFVILGLALILLGGLRAWSWVRNPWFRLLHLTAIGVVVVQSWLSVICPLTIWEMALRERAGDEVYSGSFISHWLESILYYRLPDWVFVVCYTAFGALVVTSWFWVRPRPFGRR</sequence>
<protein>
    <submittedName>
        <fullName evidence="2">DUF2784 domain-containing protein</fullName>
    </submittedName>
</protein>